<dbReference type="GO" id="GO:0016798">
    <property type="term" value="F:hydrolase activity, acting on glycosyl bonds"/>
    <property type="evidence" value="ECO:0007669"/>
    <property type="project" value="UniProtKB-KW"/>
</dbReference>
<organism evidence="5 6">
    <name type="scientific">Saccharothrix hoggarensis</name>
    <dbReference type="NCBI Taxonomy" id="913853"/>
    <lineage>
        <taxon>Bacteria</taxon>
        <taxon>Bacillati</taxon>
        <taxon>Actinomycetota</taxon>
        <taxon>Actinomycetes</taxon>
        <taxon>Pseudonocardiales</taxon>
        <taxon>Pseudonocardiaceae</taxon>
        <taxon>Saccharothrix</taxon>
    </lineage>
</organism>
<dbReference type="InterPro" id="IPR054491">
    <property type="entry name" value="MGH1-like_GH"/>
</dbReference>
<protein>
    <submittedName>
        <fullName evidence="5">Trehalase family glycosidase</fullName>
    </submittedName>
</protein>
<evidence type="ECO:0000256" key="1">
    <source>
        <dbReference type="ARBA" id="ARBA00010833"/>
    </source>
</evidence>
<comment type="caution">
    <text evidence="5">The sequence shown here is derived from an EMBL/GenBank/DDBJ whole genome shotgun (WGS) entry which is preliminary data.</text>
</comment>
<dbReference type="Pfam" id="PF22422">
    <property type="entry name" value="MGH1-like_GH"/>
    <property type="match status" value="1"/>
</dbReference>
<keyword evidence="3 5" id="KW-0326">Glycosidase</keyword>
<dbReference type="InterPro" id="IPR012341">
    <property type="entry name" value="6hp_glycosidase-like_sf"/>
</dbReference>
<dbReference type="RefSeq" id="WP_380724493.1">
    <property type="nucleotide sequence ID" value="NZ_JBHTLK010000090.1"/>
</dbReference>
<evidence type="ECO:0000313" key="6">
    <source>
        <dbReference type="Proteomes" id="UP001597168"/>
    </source>
</evidence>
<feature type="domain" description="Mannosylglycerate hydrolase MGH1-like glycoside hydrolase" evidence="4">
    <location>
        <begin position="41"/>
        <end position="433"/>
    </location>
</feature>
<comment type="similarity">
    <text evidence="1">Belongs to the glycosyl hydrolase 63 family.</text>
</comment>
<proteinExistence type="inferred from homology"/>
<dbReference type="InterPro" id="IPR008928">
    <property type="entry name" value="6-hairpin_glycosidase_sf"/>
</dbReference>
<evidence type="ECO:0000256" key="2">
    <source>
        <dbReference type="ARBA" id="ARBA00022801"/>
    </source>
</evidence>
<dbReference type="EMBL" id="JBHTLK010000090">
    <property type="protein sequence ID" value="MFD1149079.1"/>
    <property type="molecule type" value="Genomic_DNA"/>
</dbReference>
<dbReference type="Gene3D" id="1.50.10.10">
    <property type="match status" value="1"/>
</dbReference>
<dbReference type="Proteomes" id="UP001597168">
    <property type="component" value="Unassembled WGS sequence"/>
</dbReference>
<dbReference type="PANTHER" id="PTHR10412">
    <property type="entry name" value="MANNOSYL-OLIGOSACCHARIDE GLUCOSIDASE"/>
    <property type="match status" value="1"/>
</dbReference>
<evidence type="ECO:0000313" key="5">
    <source>
        <dbReference type="EMBL" id="MFD1149079.1"/>
    </source>
</evidence>
<keyword evidence="2" id="KW-0378">Hydrolase</keyword>
<dbReference type="InterPro" id="IPR004888">
    <property type="entry name" value="Glycoside_hydrolase_63"/>
</dbReference>
<dbReference type="PANTHER" id="PTHR10412:SF11">
    <property type="entry name" value="MANNOSYL-OLIGOSACCHARIDE GLUCOSIDASE"/>
    <property type="match status" value="1"/>
</dbReference>
<keyword evidence="6" id="KW-1185">Reference proteome</keyword>
<evidence type="ECO:0000259" key="4">
    <source>
        <dbReference type="Pfam" id="PF22422"/>
    </source>
</evidence>
<dbReference type="SUPFAM" id="SSF48208">
    <property type="entry name" value="Six-hairpin glycosidases"/>
    <property type="match status" value="1"/>
</dbReference>
<reference evidence="6" key="1">
    <citation type="journal article" date="2019" name="Int. J. Syst. Evol. Microbiol.">
        <title>The Global Catalogue of Microorganisms (GCM) 10K type strain sequencing project: providing services to taxonomists for standard genome sequencing and annotation.</title>
        <authorList>
            <consortium name="The Broad Institute Genomics Platform"/>
            <consortium name="The Broad Institute Genome Sequencing Center for Infectious Disease"/>
            <person name="Wu L."/>
            <person name="Ma J."/>
        </authorList>
    </citation>
    <scope>NUCLEOTIDE SEQUENCE [LARGE SCALE GENOMIC DNA]</scope>
    <source>
        <strain evidence="6">CCUG 60214</strain>
    </source>
</reference>
<sequence length="452" mass="49615">MTAGTTLGPLAPDIADLRRKAAATLLRNWRGSATVPTGTLYPHQWSWDSAFIAIGLAHLSPRRAFAELTALHGAQWRDGRVPQIVFNPAVPEDAYFPGPAFWRPLPRQGPPAGVSTTGLVQPPVHAGAVLAVADRHPGDAADAAVHRLYPRLARFHDYLFERRRVASGLVAVVHPWESGLDNSPFWDEPLGAAATALADDITGLRRDLRHADAGHRPTDDDYARYMGIVAAYRNRGYADDDLLSLPFCTVDPLFCAVLAWSEQALAELARRTGADPGRHDERARELTHQIHSRLFDPALGCYVALDARTGRHLPKRTVSGLVPLLLPDLPARRREALLATLTGPAFGLGSPPVRGVPSYDLTASDADPHRYWRGPTWMNTNWLLWTGLRRQGETRHAEHLASDMIRLVADAGFREYFDPVTGEGLGADHFSWTAALLLDVLAHEPGGQGWQR</sequence>
<evidence type="ECO:0000256" key="3">
    <source>
        <dbReference type="ARBA" id="ARBA00023295"/>
    </source>
</evidence>
<accession>A0ABW3QW61</accession>
<gene>
    <name evidence="5" type="ORF">ACFQ3T_18260</name>
</gene>
<name>A0ABW3QW61_9PSEU</name>